<dbReference type="Proteomes" id="UP000647339">
    <property type="component" value="Unassembled WGS sequence"/>
</dbReference>
<protein>
    <submittedName>
        <fullName evidence="4">8-amino-7-oxononanoate synthase</fullName>
    </submittedName>
</protein>
<accession>A0ABQ1VBQ3</accession>
<evidence type="ECO:0000256" key="1">
    <source>
        <dbReference type="ARBA" id="ARBA00001933"/>
    </source>
</evidence>
<dbReference type="RefSeq" id="WP_229683536.1">
    <property type="nucleotide sequence ID" value="NZ_BMIU01000030.1"/>
</dbReference>
<evidence type="ECO:0000256" key="2">
    <source>
        <dbReference type="ARBA" id="ARBA00022679"/>
    </source>
</evidence>
<dbReference type="Gene3D" id="3.90.1150.10">
    <property type="entry name" value="Aspartate Aminotransferase, domain 1"/>
    <property type="match status" value="1"/>
</dbReference>
<keyword evidence="5" id="KW-1185">Reference proteome</keyword>
<reference evidence="5" key="1">
    <citation type="journal article" date="2019" name="Int. J. Syst. Evol. Microbiol.">
        <title>The Global Catalogue of Microorganisms (GCM) 10K type strain sequencing project: providing services to taxonomists for standard genome sequencing and annotation.</title>
        <authorList>
            <consortium name="The Broad Institute Genomics Platform"/>
            <consortium name="The Broad Institute Genome Sequencing Center for Infectious Disease"/>
            <person name="Wu L."/>
            <person name="Ma J."/>
        </authorList>
    </citation>
    <scope>NUCLEOTIDE SEQUENCE [LARGE SCALE GENOMIC DNA]</scope>
    <source>
        <strain evidence="5">CGMCC 1.15407</strain>
    </source>
</reference>
<proteinExistence type="predicted"/>
<name>A0ABQ1VBQ3_9BACT</name>
<dbReference type="InterPro" id="IPR015424">
    <property type="entry name" value="PyrdxlP-dep_Trfase"/>
</dbReference>
<dbReference type="InterPro" id="IPR004839">
    <property type="entry name" value="Aminotransferase_I/II_large"/>
</dbReference>
<sequence length="370" mass="41222">MHYSGMTLYHNHKISSPNHMQHHPTDHKIGRLIPWQGKDYRYFSGTAYLGMGSVPPFEQEILQGIQQYGPNHGASRFSNVQLEVYEDLEQQFASGARAPYAALLSSGFMAGYLTQTLLCEMAHTVWAAPDAHPAILPANYQPDPDQSFHEFANECIQKSHQVKGQTIAILSNAVDTILPAIHDFNWVKDLSPANTYYLLVDDSHAFGLLGKGIYGTYHQWKNLPAHLIVAGSLGKALAIPAGIILGDAYFIEKVKSSATFRGASPPAPGYCQAFLQAEKLYEQQQTLLQENMEYFFKRIDNTSDQLRYDPRFPVVTFKNSGWAPKLLEAGMMISSFSYPRPEDAPVDRIILSAYHTKEDLAHLASAIVSG</sequence>
<gene>
    <name evidence="4" type="primary">bioF</name>
    <name evidence="4" type="ORF">GCM10011339_41870</name>
</gene>
<comment type="cofactor">
    <cofactor evidence="1">
        <name>pyridoxal 5'-phosphate</name>
        <dbReference type="ChEBI" id="CHEBI:597326"/>
    </cofactor>
</comment>
<dbReference type="Gene3D" id="3.40.640.10">
    <property type="entry name" value="Type I PLP-dependent aspartate aminotransferase-like (Major domain)"/>
    <property type="match status" value="1"/>
</dbReference>
<evidence type="ECO:0000259" key="3">
    <source>
        <dbReference type="Pfam" id="PF00155"/>
    </source>
</evidence>
<evidence type="ECO:0000313" key="4">
    <source>
        <dbReference type="EMBL" id="GGF48857.1"/>
    </source>
</evidence>
<feature type="domain" description="Aminotransferase class I/classII large" evidence="3">
    <location>
        <begin position="189"/>
        <end position="367"/>
    </location>
</feature>
<dbReference type="InterPro" id="IPR015421">
    <property type="entry name" value="PyrdxlP-dep_Trfase_major"/>
</dbReference>
<dbReference type="InterPro" id="IPR050087">
    <property type="entry name" value="AON_synthase_class-II"/>
</dbReference>
<organism evidence="4 5">
    <name type="scientific">Echinicola rosea</name>
    <dbReference type="NCBI Taxonomy" id="1807691"/>
    <lineage>
        <taxon>Bacteria</taxon>
        <taxon>Pseudomonadati</taxon>
        <taxon>Bacteroidota</taxon>
        <taxon>Cytophagia</taxon>
        <taxon>Cytophagales</taxon>
        <taxon>Cyclobacteriaceae</taxon>
        <taxon>Echinicola</taxon>
    </lineage>
</organism>
<dbReference type="PANTHER" id="PTHR13693">
    <property type="entry name" value="CLASS II AMINOTRANSFERASE/8-AMINO-7-OXONONANOATE SYNTHASE"/>
    <property type="match status" value="1"/>
</dbReference>
<evidence type="ECO:0000313" key="5">
    <source>
        <dbReference type="Proteomes" id="UP000647339"/>
    </source>
</evidence>
<keyword evidence="2" id="KW-0808">Transferase</keyword>
<dbReference type="Pfam" id="PF00155">
    <property type="entry name" value="Aminotran_1_2"/>
    <property type="match status" value="1"/>
</dbReference>
<comment type="caution">
    <text evidence="4">The sequence shown here is derived from an EMBL/GenBank/DDBJ whole genome shotgun (WGS) entry which is preliminary data.</text>
</comment>
<dbReference type="InterPro" id="IPR015422">
    <property type="entry name" value="PyrdxlP-dep_Trfase_small"/>
</dbReference>
<dbReference type="SUPFAM" id="SSF53383">
    <property type="entry name" value="PLP-dependent transferases"/>
    <property type="match status" value="1"/>
</dbReference>
<dbReference type="EMBL" id="BMIU01000030">
    <property type="protein sequence ID" value="GGF48857.1"/>
    <property type="molecule type" value="Genomic_DNA"/>
</dbReference>